<dbReference type="Proteomes" id="UP001302316">
    <property type="component" value="Unassembled WGS sequence"/>
</dbReference>
<dbReference type="AlphaFoldDB" id="A0AAP6JEN1"/>
<name>A0AAP6JEN1_9GAMM</name>
<proteinExistence type="predicted"/>
<comment type="caution">
    <text evidence="1">The sequence shown here is derived from an EMBL/GenBank/DDBJ whole genome shotgun (WGS) entry which is preliminary data.</text>
</comment>
<dbReference type="EMBL" id="JAYGII010000012">
    <property type="protein sequence ID" value="MEA5445565.1"/>
    <property type="molecule type" value="Genomic_DNA"/>
</dbReference>
<protein>
    <submittedName>
        <fullName evidence="1">Uncharacterized protein</fullName>
    </submittedName>
</protein>
<evidence type="ECO:0000313" key="2">
    <source>
        <dbReference type="Proteomes" id="UP001302316"/>
    </source>
</evidence>
<sequence>MIEFEEAVSTPENWLRQAWQLLEAAKALYQSMDGMRLPKTEAETYREVGSMKGIMLLLGLAVENALKGALVYKFPPDTSGGRLRSSHFQGNGRQHDLVAIAQRMKFPISDEYRPLLERLSIFVQWASKYQVPLRKSEQKKASGNLYLRPPTDIKLVEALITDLQSYAGFDNDDGWPIPR</sequence>
<reference evidence="1 2" key="1">
    <citation type="submission" date="2023-12" db="EMBL/GenBank/DDBJ databases">
        <title>Whole-genome sequencing of halo(alkali)philic microorganisms from hypersaline lakes.</title>
        <authorList>
            <person name="Sorokin D.Y."/>
            <person name="Merkel A.Y."/>
            <person name="Messina E."/>
            <person name="Yakimov M."/>
        </authorList>
    </citation>
    <scope>NUCLEOTIDE SEQUENCE [LARGE SCALE GENOMIC DNA]</scope>
    <source>
        <strain evidence="1 2">AB-CW1</strain>
    </source>
</reference>
<dbReference type="RefSeq" id="WP_346051194.1">
    <property type="nucleotide sequence ID" value="NZ_JAYGII010000012.1"/>
</dbReference>
<accession>A0AAP6JEN1</accession>
<keyword evidence="2" id="KW-1185">Reference proteome</keyword>
<evidence type="ECO:0000313" key="1">
    <source>
        <dbReference type="EMBL" id="MEA5445565.1"/>
    </source>
</evidence>
<organism evidence="1 2">
    <name type="scientific">Natronospira elongata</name>
    <dbReference type="NCBI Taxonomy" id="3110268"/>
    <lineage>
        <taxon>Bacteria</taxon>
        <taxon>Pseudomonadati</taxon>
        <taxon>Pseudomonadota</taxon>
        <taxon>Gammaproteobacteria</taxon>
        <taxon>Natronospirales</taxon>
        <taxon>Natronospiraceae</taxon>
        <taxon>Natronospira</taxon>
    </lineage>
</organism>
<gene>
    <name evidence="1" type="ORF">VCB98_07015</name>
</gene>